<dbReference type="Gene3D" id="3.30.2320.60">
    <property type="entry name" value="FhaA, phosphopeptide-binding domain (DUF3662)"/>
    <property type="match status" value="1"/>
</dbReference>
<name>A0A495XZG8_9MICO</name>
<organism evidence="4 5">
    <name type="scientific">Terracoccus luteus</name>
    <dbReference type="NCBI Taxonomy" id="53356"/>
    <lineage>
        <taxon>Bacteria</taxon>
        <taxon>Bacillati</taxon>
        <taxon>Actinomycetota</taxon>
        <taxon>Actinomycetes</taxon>
        <taxon>Micrococcales</taxon>
        <taxon>Intrasporangiaceae</taxon>
        <taxon>Terracoccus</taxon>
    </lineage>
</organism>
<dbReference type="OrthoDB" id="151099at2"/>
<dbReference type="Pfam" id="PF12401">
    <property type="entry name" value="FhaA_N"/>
    <property type="match status" value="1"/>
</dbReference>
<evidence type="ECO:0000259" key="3">
    <source>
        <dbReference type="PROSITE" id="PS50006"/>
    </source>
</evidence>
<dbReference type="Pfam" id="PF00498">
    <property type="entry name" value="FHA"/>
    <property type="match status" value="1"/>
</dbReference>
<gene>
    <name evidence="4" type="ORF">DFJ68_3174</name>
</gene>
<dbReference type="InterPro" id="IPR042287">
    <property type="entry name" value="FhaA_N_sf"/>
</dbReference>
<protein>
    <submittedName>
        <fullName evidence="4">FHA domain-containing protein</fullName>
    </submittedName>
</protein>
<dbReference type="InterPro" id="IPR008984">
    <property type="entry name" value="SMAD_FHA_dom_sf"/>
</dbReference>
<feature type="compositionally biased region" description="Low complexity" evidence="2">
    <location>
        <begin position="129"/>
        <end position="147"/>
    </location>
</feature>
<reference evidence="4 5" key="1">
    <citation type="submission" date="2018-10" db="EMBL/GenBank/DDBJ databases">
        <title>Sequencing the genomes of 1000 actinobacteria strains.</title>
        <authorList>
            <person name="Klenk H.-P."/>
        </authorList>
    </citation>
    <scope>NUCLEOTIDE SEQUENCE [LARGE SCALE GENOMIC DNA]</scope>
    <source>
        <strain evidence="4 5">DSM 44267</strain>
    </source>
</reference>
<proteinExistence type="predicted"/>
<dbReference type="Proteomes" id="UP000278440">
    <property type="component" value="Unassembled WGS sequence"/>
</dbReference>
<sequence>MGLINRVEHGLAKAVHGAFAKAFKSEVQPVEIASAIRRAMDDRAALLGHGRAMVPNVYTIELSETDYARLGDYEDDLSDDLVAAAQEHADSQGYQPGGPLEVSLVEGDGLETGVFRVRPATARRTSAEPAPQQPVHRPAARQPAPREAAPRQPERQADRQQQQAWSREPAETRAAAPVAAPAPRVNPSARPWLDIAGDRYPLIGSLTTLGRDASADVVVDDPGVSRHHSEVRVTTDGPHLVSSIRDLNSTNGTFVNGERITSQRLHDGDRVTIGRTSAVFRAGRR</sequence>
<evidence type="ECO:0000313" key="5">
    <source>
        <dbReference type="Proteomes" id="UP000278440"/>
    </source>
</evidence>
<dbReference type="CDD" id="cd00060">
    <property type="entry name" value="FHA"/>
    <property type="match status" value="1"/>
</dbReference>
<dbReference type="EMBL" id="RBXT01000001">
    <property type="protein sequence ID" value="RKT79697.1"/>
    <property type="molecule type" value="Genomic_DNA"/>
</dbReference>
<dbReference type="InterPro" id="IPR022128">
    <property type="entry name" value="FhaA_N"/>
</dbReference>
<evidence type="ECO:0000256" key="2">
    <source>
        <dbReference type="SAM" id="MobiDB-lite"/>
    </source>
</evidence>
<feature type="compositionally biased region" description="Basic and acidic residues" evidence="2">
    <location>
        <begin position="148"/>
        <end position="158"/>
    </location>
</feature>
<dbReference type="SMART" id="SM00240">
    <property type="entry name" value="FHA"/>
    <property type="match status" value="1"/>
</dbReference>
<feature type="domain" description="FHA" evidence="3">
    <location>
        <begin position="207"/>
        <end position="260"/>
    </location>
</feature>
<feature type="region of interest" description="Disordered" evidence="2">
    <location>
        <begin position="122"/>
        <end position="192"/>
    </location>
</feature>
<evidence type="ECO:0000313" key="4">
    <source>
        <dbReference type="EMBL" id="RKT79697.1"/>
    </source>
</evidence>
<dbReference type="AlphaFoldDB" id="A0A495XZG8"/>
<keyword evidence="5" id="KW-1185">Reference proteome</keyword>
<dbReference type="RefSeq" id="WP_121034547.1">
    <property type="nucleotide sequence ID" value="NZ_RBXT01000001.1"/>
</dbReference>
<dbReference type="SUPFAM" id="SSF49879">
    <property type="entry name" value="SMAD/FHA domain"/>
    <property type="match status" value="1"/>
</dbReference>
<comment type="caution">
    <text evidence="4">The sequence shown here is derived from an EMBL/GenBank/DDBJ whole genome shotgun (WGS) entry which is preliminary data.</text>
</comment>
<evidence type="ECO:0000256" key="1">
    <source>
        <dbReference type="ARBA" id="ARBA00022553"/>
    </source>
</evidence>
<accession>A0A495XZG8</accession>
<dbReference type="PANTHER" id="PTHR23308">
    <property type="entry name" value="NUCLEAR INHIBITOR OF PROTEIN PHOSPHATASE-1"/>
    <property type="match status" value="1"/>
</dbReference>
<dbReference type="InterPro" id="IPR050923">
    <property type="entry name" value="Cell_Proc_Reg/RNA_Proc"/>
</dbReference>
<dbReference type="InterPro" id="IPR000253">
    <property type="entry name" value="FHA_dom"/>
</dbReference>
<dbReference type="Gene3D" id="2.60.200.20">
    <property type="match status" value="1"/>
</dbReference>
<dbReference type="PROSITE" id="PS50006">
    <property type="entry name" value="FHA_DOMAIN"/>
    <property type="match status" value="1"/>
</dbReference>
<keyword evidence="1" id="KW-0597">Phosphoprotein</keyword>
<feature type="compositionally biased region" description="Low complexity" evidence="2">
    <location>
        <begin position="159"/>
        <end position="191"/>
    </location>
</feature>